<dbReference type="InterPro" id="IPR036691">
    <property type="entry name" value="Endo/exonu/phosph_ase_sf"/>
</dbReference>
<protein>
    <submittedName>
        <fullName evidence="1">Uncharacterized protein</fullName>
    </submittedName>
</protein>
<dbReference type="Proteomes" id="UP001175228">
    <property type="component" value="Unassembled WGS sequence"/>
</dbReference>
<evidence type="ECO:0000313" key="1">
    <source>
        <dbReference type="EMBL" id="KAK0488258.1"/>
    </source>
</evidence>
<organism evidence="1 2">
    <name type="scientific">Armillaria luteobubalina</name>
    <dbReference type="NCBI Taxonomy" id="153913"/>
    <lineage>
        <taxon>Eukaryota</taxon>
        <taxon>Fungi</taxon>
        <taxon>Dikarya</taxon>
        <taxon>Basidiomycota</taxon>
        <taxon>Agaricomycotina</taxon>
        <taxon>Agaricomycetes</taxon>
        <taxon>Agaricomycetidae</taxon>
        <taxon>Agaricales</taxon>
        <taxon>Marasmiineae</taxon>
        <taxon>Physalacriaceae</taxon>
        <taxon>Armillaria</taxon>
    </lineage>
</organism>
<gene>
    <name evidence="1" type="ORF">EDD18DRAFT_1081418</name>
</gene>
<feature type="non-terminal residue" evidence="1">
    <location>
        <position position="1"/>
    </location>
</feature>
<evidence type="ECO:0000313" key="2">
    <source>
        <dbReference type="Proteomes" id="UP001175228"/>
    </source>
</evidence>
<dbReference type="AlphaFoldDB" id="A0AA39PS56"/>
<comment type="caution">
    <text evidence="1">The sequence shown here is derived from an EMBL/GenBank/DDBJ whole genome shotgun (WGS) entry which is preliminary data.</text>
</comment>
<dbReference type="EMBL" id="JAUEPU010000039">
    <property type="protein sequence ID" value="KAK0488258.1"/>
    <property type="molecule type" value="Genomic_DNA"/>
</dbReference>
<name>A0AA39PS56_9AGAR</name>
<proteinExistence type="predicted"/>
<reference evidence="1" key="1">
    <citation type="submission" date="2023-06" db="EMBL/GenBank/DDBJ databases">
        <authorList>
            <consortium name="Lawrence Berkeley National Laboratory"/>
            <person name="Ahrendt S."/>
            <person name="Sahu N."/>
            <person name="Indic B."/>
            <person name="Wong-Bajracharya J."/>
            <person name="Merenyi Z."/>
            <person name="Ke H.-M."/>
            <person name="Monk M."/>
            <person name="Kocsube S."/>
            <person name="Drula E."/>
            <person name="Lipzen A."/>
            <person name="Balint B."/>
            <person name="Henrissat B."/>
            <person name="Andreopoulos B."/>
            <person name="Martin F.M."/>
            <person name="Harder C.B."/>
            <person name="Rigling D."/>
            <person name="Ford K.L."/>
            <person name="Foster G.D."/>
            <person name="Pangilinan J."/>
            <person name="Papanicolaou A."/>
            <person name="Barry K."/>
            <person name="LaButti K."/>
            <person name="Viragh M."/>
            <person name="Koriabine M."/>
            <person name="Yan M."/>
            <person name="Riley R."/>
            <person name="Champramary S."/>
            <person name="Plett K.L."/>
            <person name="Tsai I.J."/>
            <person name="Slot J."/>
            <person name="Sipos G."/>
            <person name="Plett J."/>
            <person name="Nagy L.G."/>
            <person name="Grigoriev I.V."/>
        </authorList>
    </citation>
    <scope>NUCLEOTIDE SEQUENCE</scope>
    <source>
        <strain evidence="1">HWK02</strain>
    </source>
</reference>
<accession>A0AA39PS56</accession>
<dbReference type="Gene3D" id="3.60.10.10">
    <property type="entry name" value="Endonuclease/exonuclease/phosphatase"/>
    <property type="match status" value="1"/>
</dbReference>
<sequence>TKPYMCITALNIKGNGRVSINDPQNKWVHINQEMRDCGIAILIVGEAHLNSECKENINNVFGKLLHIEHSEMQDNPNAKGVTIILNKQLANYQNIKRWEIMPGQALQIQIKWHQGKPLTVLGIYAPNESRTIKAGFWRRIHNFYERNPQVPCPDIMGGDTNVVEDPIDRLPAKADTKEAVLALDALKTLLRLNDGWRQTYPSE</sequence>
<dbReference type="SUPFAM" id="SSF56219">
    <property type="entry name" value="DNase I-like"/>
    <property type="match status" value="1"/>
</dbReference>
<keyword evidence="2" id="KW-1185">Reference proteome</keyword>